<evidence type="ECO:0000313" key="2">
    <source>
        <dbReference type="EMBL" id="ABO34987.1"/>
    </source>
</evidence>
<dbReference type="STRING" id="402880.MmarC5_0676"/>
<dbReference type="OrthoDB" id="62374at2157"/>
<dbReference type="HOGENOM" id="CLU_1369543_0_0_2"/>
<evidence type="ECO:0000313" key="3">
    <source>
        <dbReference type="Proteomes" id="UP000000253"/>
    </source>
</evidence>
<feature type="compositionally biased region" description="Basic and acidic residues" evidence="1">
    <location>
        <begin position="176"/>
        <end position="199"/>
    </location>
</feature>
<proteinExistence type="predicted"/>
<evidence type="ECO:0000256" key="1">
    <source>
        <dbReference type="SAM" id="MobiDB-lite"/>
    </source>
</evidence>
<protein>
    <submittedName>
        <fullName evidence="2">Uncharacterized protein</fullName>
    </submittedName>
</protein>
<dbReference type="Proteomes" id="UP000000253">
    <property type="component" value="Chromosome"/>
</dbReference>
<gene>
    <name evidence="2" type="ordered locus">MmarC5_0676</name>
</gene>
<dbReference type="GeneID" id="4929225"/>
<organism evidence="2 3">
    <name type="scientific">Methanococcus maripaludis (strain C5 / ATCC BAA-1333)</name>
    <dbReference type="NCBI Taxonomy" id="402880"/>
    <lineage>
        <taxon>Archaea</taxon>
        <taxon>Methanobacteriati</taxon>
        <taxon>Methanobacteriota</taxon>
        <taxon>Methanomada group</taxon>
        <taxon>Methanococci</taxon>
        <taxon>Methanococcales</taxon>
        <taxon>Methanococcaceae</taxon>
        <taxon>Methanococcus</taxon>
    </lineage>
</organism>
<dbReference type="KEGG" id="mmq:MmarC5_0676"/>
<sequence>MFGGLLPKVHDSVKVWKPKFYPNEKGYQDDLFHHLRTNLNNDSFFGSSNYSVRMESGRNLCDIAVERAVGIELKHNLDKKAKVDRLLGQVSRYMQDYSEGVVIVLTGETSIKTLEDLKYELRNINTGDSMGFSQKNIKIVVKKTPKPRATSVKPKSKDSEPKKPKNKTSKPATAKKTAEPKKTRKKSNDPFKIELPKFF</sequence>
<name>A4FXQ3_METM5</name>
<feature type="region of interest" description="Disordered" evidence="1">
    <location>
        <begin position="137"/>
        <end position="199"/>
    </location>
</feature>
<dbReference type="eggNOG" id="arCOG09538">
    <property type="taxonomic scope" value="Archaea"/>
</dbReference>
<dbReference type="EMBL" id="CP000609">
    <property type="protein sequence ID" value="ABO34987.1"/>
    <property type="molecule type" value="Genomic_DNA"/>
</dbReference>
<reference evidence="2 3" key="1">
    <citation type="submission" date="2007-03" db="EMBL/GenBank/DDBJ databases">
        <title>Complete sequence of chromosome of Methanococcus maripaludis C5.</title>
        <authorList>
            <consortium name="US DOE Joint Genome Institute"/>
            <person name="Copeland A."/>
            <person name="Lucas S."/>
            <person name="Lapidus A."/>
            <person name="Barry K."/>
            <person name="Glavina del Rio T."/>
            <person name="Dalin E."/>
            <person name="Tice H."/>
            <person name="Pitluck S."/>
            <person name="Chertkov O."/>
            <person name="Brettin T."/>
            <person name="Bruce D."/>
            <person name="Han C."/>
            <person name="Detter J.C."/>
            <person name="Schmutz J."/>
            <person name="Larimer F."/>
            <person name="Land M."/>
            <person name="Hauser L."/>
            <person name="Kyrpides N."/>
            <person name="Mikhailova N."/>
            <person name="Sieprawska-Lupa M."/>
            <person name="Whitman W.B."/>
            <person name="Richardson P."/>
        </authorList>
    </citation>
    <scope>NUCLEOTIDE SEQUENCE [LARGE SCALE GENOMIC DNA]</scope>
    <source>
        <strain evidence="3">C5 / ATCC BAA-1333</strain>
    </source>
</reference>
<dbReference type="RefSeq" id="WP_011868441.1">
    <property type="nucleotide sequence ID" value="NC_009135.1"/>
</dbReference>
<dbReference type="AlphaFoldDB" id="A4FXQ3"/>
<accession>A4FXQ3</accession>